<dbReference type="Pfam" id="PF12836">
    <property type="entry name" value="HHH_3"/>
    <property type="match status" value="1"/>
</dbReference>
<sequence length="87" mass="9063">MAWAASEPTPGTTAVATEAVAMPTINLNTADAQTIADNLTGIGLTKAQAIVAYRDKHGAFVALEELTAVKGIGEKTLAKNAERIRLQ</sequence>
<name>A0A3P3VTY0_9GAMM</name>
<dbReference type="AlphaFoldDB" id="A0A3P3VTY0"/>
<dbReference type="SMART" id="SM00278">
    <property type="entry name" value="HhH1"/>
    <property type="match status" value="2"/>
</dbReference>
<reference evidence="2 3" key="1">
    <citation type="submission" date="2018-08" db="EMBL/GenBank/DDBJ databases">
        <authorList>
            <person name="Khan S.A."/>
        </authorList>
    </citation>
    <scope>NUCLEOTIDE SEQUENCE [LARGE SCALE GENOMIC DNA]</scope>
    <source>
        <strain evidence="2 3">GTF-13</strain>
    </source>
</reference>
<dbReference type="EMBL" id="QWEZ01000001">
    <property type="protein sequence ID" value="RRJ85438.1"/>
    <property type="molecule type" value="Genomic_DNA"/>
</dbReference>
<feature type="domain" description="Helix-hairpin-helix DNA-binding motif class 1" evidence="1">
    <location>
        <begin position="34"/>
        <end position="53"/>
    </location>
</feature>
<dbReference type="GO" id="GO:0003677">
    <property type="term" value="F:DNA binding"/>
    <property type="evidence" value="ECO:0007669"/>
    <property type="project" value="InterPro"/>
</dbReference>
<proteinExistence type="predicted"/>
<organism evidence="2 3">
    <name type="scientific">Aestuariirhabdus litorea</name>
    <dbReference type="NCBI Taxonomy" id="2528527"/>
    <lineage>
        <taxon>Bacteria</taxon>
        <taxon>Pseudomonadati</taxon>
        <taxon>Pseudomonadota</taxon>
        <taxon>Gammaproteobacteria</taxon>
        <taxon>Oceanospirillales</taxon>
        <taxon>Aestuariirhabdaceae</taxon>
        <taxon>Aestuariirhabdus</taxon>
    </lineage>
</organism>
<gene>
    <name evidence="2" type="ORF">D0544_03805</name>
</gene>
<dbReference type="GO" id="GO:0006281">
    <property type="term" value="P:DNA repair"/>
    <property type="evidence" value="ECO:0007669"/>
    <property type="project" value="InterPro"/>
</dbReference>
<dbReference type="Proteomes" id="UP000280792">
    <property type="component" value="Unassembled WGS sequence"/>
</dbReference>
<protein>
    <submittedName>
        <fullName evidence="2">Helix-hairpin-helix domain-containing protein</fullName>
    </submittedName>
</protein>
<evidence type="ECO:0000259" key="1">
    <source>
        <dbReference type="SMART" id="SM00278"/>
    </source>
</evidence>
<dbReference type="InterPro" id="IPR051675">
    <property type="entry name" value="Endo/Exo/Phosphatase_dom_1"/>
</dbReference>
<dbReference type="PANTHER" id="PTHR21180:SF32">
    <property type="entry name" value="ENDONUCLEASE_EXONUCLEASE_PHOSPHATASE FAMILY DOMAIN-CONTAINING PROTEIN 1"/>
    <property type="match status" value="1"/>
</dbReference>
<evidence type="ECO:0000313" key="3">
    <source>
        <dbReference type="Proteomes" id="UP000280792"/>
    </source>
</evidence>
<dbReference type="SUPFAM" id="SSF47781">
    <property type="entry name" value="RuvA domain 2-like"/>
    <property type="match status" value="1"/>
</dbReference>
<dbReference type="InterPro" id="IPR010994">
    <property type="entry name" value="RuvA_2-like"/>
</dbReference>
<comment type="caution">
    <text evidence="2">The sequence shown here is derived from an EMBL/GenBank/DDBJ whole genome shotgun (WGS) entry which is preliminary data.</text>
</comment>
<dbReference type="InterPro" id="IPR003583">
    <property type="entry name" value="Hlx-hairpin-Hlx_DNA-bd_motif"/>
</dbReference>
<keyword evidence="3" id="KW-1185">Reference proteome</keyword>
<reference evidence="2 3" key="2">
    <citation type="submission" date="2018-12" db="EMBL/GenBank/DDBJ databases">
        <title>Simiduia agarivorans gen. nov., sp. nov., a marine, agarolytic bacterium isolated from shallow coastal water from Keelung, Taiwan.</title>
        <authorList>
            <person name="Shieh W.Y."/>
        </authorList>
    </citation>
    <scope>NUCLEOTIDE SEQUENCE [LARGE SCALE GENOMIC DNA]</scope>
    <source>
        <strain evidence="2 3">GTF-13</strain>
    </source>
</reference>
<dbReference type="GO" id="GO:0015628">
    <property type="term" value="P:protein secretion by the type II secretion system"/>
    <property type="evidence" value="ECO:0007669"/>
    <property type="project" value="TreeGrafter"/>
</dbReference>
<feature type="domain" description="Helix-hairpin-helix DNA-binding motif class 1" evidence="1">
    <location>
        <begin position="64"/>
        <end position="83"/>
    </location>
</feature>
<dbReference type="GO" id="GO:0015627">
    <property type="term" value="C:type II protein secretion system complex"/>
    <property type="evidence" value="ECO:0007669"/>
    <property type="project" value="TreeGrafter"/>
</dbReference>
<dbReference type="InterPro" id="IPR004509">
    <property type="entry name" value="Competence_ComEA_HhH"/>
</dbReference>
<dbReference type="PANTHER" id="PTHR21180">
    <property type="entry name" value="ENDONUCLEASE/EXONUCLEASE/PHOSPHATASE FAMILY DOMAIN-CONTAINING PROTEIN 1"/>
    <property type="match status" value="1"/>
</dbReference>
<evidence type="ECO:0000313" key="2">
    <source>
        <dbReference type="EMBL" id="RRJ85438.1"/>
    </source>
</evidence>
<dbReference type="Gene3D" id="1.10.150.280">
    <property type="entry name" value="AF1531-like domain"/>
    <property type="match status" value="1"/>
</dbReference>
<dbReference type="NCBIfam" id="TIGR00426">
    <property type="entry name" value="competence protein ComEA helix-hairpin-helix repeat region"/>
    <property type="match status" value="1"/>
</dbReference>
<accession>A0A3P3VTY0</accession>